<proteinExistence type="inferred from homology"/>
<keyword evidence="7" id="KW-1185">Reference proteome</keyword>
<dbReference type="PROSITE" id="PS51471">
    <property type="entry name" value="FE2OG_OXY"/>
    <property type="match status" value="1"/>
</dbReference>
<dbReference type="InterPro" id="IPR044861">
    <property type="entry name" value="IPNS-like_FE2OG_OXY"/>
</dbReference>
<protein>
    <recommendedName>
        <fullName evidence="5">Fe2OG dioxygenase domain-containing protein</fullName>
    </recommendedName>
</protein>
<dbReference type="PANTHER" id="PTHR47990">
    <property type="entry name" value="2-OXOGLUTARATE (2OG) AND FE(II)-DEPENDENT OXYGENASE SUPERFAMILY PROTEIN-RELATED"/>
    <property type="match status" value="1"/>
</dbReference>
<evidence type="ECO:0000256" key="3">
    <source>
        <dbReference type="RuleBase" id="RU003682"/>
    </source>
</evidence>
<evidence type="ECO:0000313" key="7">
    <source>
        <dbReference type="Proteomes" id="UP001497444"/>
    </source>
</evidence>
<feature type="region of interest" description="Disordered" evidence="4">
    <location>
        <begin position="48"/>
        <end position="73"/>
    </location>
</feature>
<dbReference type="InterPro" id="IPR026992">
    <property type="entry name" value="DIOX_N"/>
</dbReference>
<dbReference type="Pfam" id="PF03171">
    <property type="entry name" value="2OG-FeII_Oxy"/>
    <property type="match status" value="1"/>
</dbReference>
<sequence>MGVEDPVLVQQLANLQIDPNFVLPPEHRPTRKYNDYTAAGEQVPVIDLSSLRRSNKNPGEEEEEGEEGSRRSSLIHEKLVEQVGKACEEWGFFQVINHGISLSLLDEVETNALNFFALPLEEKSKVRRTFENALGYYDSELTKNVRDWKELFDFTTRGVLELPVASSGNEEQIHVYSNQWPEYPSTFREVCEKWSKSVESLAFELLGLIAESLGLPATYFHKYWLPDDSNFIRLNYYPKCPTPNLALGVSRHKDGGGLTVLVQDEVGGLEVRRKDGEWIGIKPQRDAFVINVGDLFQVWSNDKYKSVEHRVVVNENKARFSVPFFFNPSQSTDVAPVPQLLGENLPLYRQYNWGDFLQTRKGSNFKNLGVENVQIYHFAINRDENDVKVQV</sequence>
<evidence type="ECO:0000256" key="4">
    <source>
        <dbReference type="SAM" id="MobiDB-lite"/>
    </source>
</evidence>
<dbReference type="InterPro" id="IPR027443">
    <property type="entry name" value="IPNS-like_sf"/>
</dbReference>
<evidence type="ECO:0000256" key="1">
    <source>
        <dbReference type="ARBA" id="ARBA00022723"/>
    </source>
</evidence>
<reference evidence="6" key="1">
    <citation type="submission" date="2024-02" db="EMBL/GenBank/DDBJ databases">
        <authorList>
            <consortium name="ELIXIR-Norway"/>
            <consortium name="Elixir Norway"/>
        </authorList>
    </citation>
    <scope>NUCLEOTIDE SEQUENCE</scope>
</reference>
<evidence type="ECO:0000256" key="2">
    <source>
        <dbReference type="ARBA" id="ARBA00023004"/>
    </source>
</evidence>
<keyword evidence="3" id="KW-0560">Oxidoreductase</keyword>
<dbReference type="Proteomes" id="UP001497444">
    <property type="component" value="Chromosome 8"/>
</dbReference>
<evidence type="ECO:0000313" key="6">
    <source>
        <dbReference type="EMBL" id="CAK9276936.1"/>
    </source>
</evidence>
<dbReference type="InterPro" id="IPR050231">
    <property type="entry name" value="Iron_ascorbate_oxido_reductase"/>
</dbReference>
<name>A0ABP0XCU2_9BRYO</name>
<feature type="domain" description="Fe2OG dioxygenase" evidence="5">
    <location>
        <begin position="228"/>
        <end position="328"/>
    </location>
</feature>
<keyword evidence="1 3" id="KW-0479">Metal-binding</keyword>
<accession>A0ABP0XCU2</accession>
<organism evidence="6 7">
    <name type="scientific">Sphagnum jensenii</name>
    <dbReference type="NCBI Taxonomy" id="128206"/>
    <lineage>
        <taxon>Eukaryota</taxon>
        <taxon>Viridiplantae</taxon>
        <taxon>Streptophyta</taxon>
        <taxon>Embryophyta</taxon>
        <taxon>Bryophyta</taxon>
        <taxon>Sphagnophytina</taxon>
        <taxon>Sphagnopsida</taxon>
        <taxon>Sphagnales</taxon>
        <taxon>Sphagnaceae</taxon>
        <taxon>Sphagnum</taxon>
    </lineage>
</organism>
<evidence type="ECO:0000259" key="5">
    <source>
        <dbReference type="PROSITE" id="PS51471"/>
    </source>
</evidence>
<keyword evidence="2 3" id="KW-0408">Iron</keyword>
<dbReference type="EMBL" id="OZ020103">
    <property type="protein sequence ID" value="CAK9276936.1"/>
    <property type="molecule type" value="Genomic_DNA"/>
</dbReference>
<comment type="similarity">
    <text evidence="3">Belongs to the iron/ascorbate-dependent oxidoreductase family.</text>
</comment>
<dbReference type="Gene3D" id="2.60.120.330">
    <property type="entry name" value="B-lactam Antibiotic, Isopenicillin N Synthase, Chain"/>
    <property type="match status" value="1"/>
</dbReference>
<dbReference type="SUPFAM" id="SSF51197">
    <property type="entry name" value="Clavaminate synthase-like"/>
    <property type="match status" value="1"/>
</dbReference>
<dbReference type="PRINTS" id="PR00682">
    <property type="entry name" value="IPNSYNTHASE"/>
</dbReference>
<gene>
    <name evidence="6" type="ORF">CSSPJE1EN1_LOCUS22414</name>
</gene>
<dbReference type="Pfam" id="PF14226">
    <property type="entry name" value="DIOX_N"/>
    <property type="match status" value="1"/>
</dbReference>
<dbReference type="InterPro" id="IPR005123">
    <property type="entry name" value="Oxoglu/Fe-dep_dioxygenase_dom"/>
</dbReference>